<comment type="caution">
    <text evidence="1">The sequence shown here is derived from an EMBL/GenBank/DDBJ whole genome shotgun (WGS) entry which is preliminary data.</text>
</comment>
<protein>
    <submittedName>
        <fullName evidence="1">Uncharacterized protein</fullName>
    </submittedName>
</protein>
<sequence>MNRRNIRIPGDLLCRLFRNRVVDRRAEVIPELRIGVRHRSFGECEFDIALFDRDILRLISLCEALHRRVEDARVIVCQCVVIQRGAARAIRRRCSRLRRRRLAGGVGVPAVRCGRCHRGGLIGRALVGSLGRSRRLHTLVEGIARAGFQSAEGRAVLPGCAAARILIAVNRLQHDLGGGAAGARRRIRRITNIICLGNGSKGARHAAALNGACHLNRERIRHIRRLNGIACARSDNHRPALPGIGQRARVVGAGEVYGHCDAIPCLSAGQNGS</sequence>
<evidence type="ECO:0000313" key="1">
    <source>
        <dbReference type="EMBL" id="MPM62165.1"/>
    </source>
</evidence>
<accession>A0A645B9R5</accession>
<dbReference type="EMBL" id="VSSQ01018724">
    <property type="protein sequence ID" value="MPM62165.1"/>
    <property type="molecule type" value="Genomic_DNA"/>
</dbReference>
<organism evidence="1">
    <name type="scientific">bioreactor metagenome</name>
    <dbReference type="NCBI Taxonomy" id="1076179"/>
    <lineage>
        <taxon>unclassified sequences</taxon>
        <taxon>metagenomes</taxon>
        <taxon>ecological metagenomes</taxon>
    </lineage>
</organism>
<gene>
    <name evidence="1" type="ORF">SDC9_109031</name>
</gene>
<dbReference type="AlphaFoldDB" id="A0A645B9R5"/>
<proteinExistence type="predicted"/>
<name>A0A645B9R5_9ZZZZ</name>
<reference evidence="1" key="1">
    <citation type="submission" date="2019-08" db="EMBL/GenBank/DDBJ databases">
        <authorList>
            <person name="Kucharzyk K."/>
            <person name="Murdoch R.W."/>
            <person name="Higgins S."/>
            <person name="Loffler F."/>
        </authorList>
    </citation>
    <scope>NUCLEOTIDE SEQUENCE</scope>
</reference>